<keyword evidence="1" id="KW-0812">Transmembrane</keyword>
<protein>
    <submittedName>
        <fullName evidence="2">Uncharacterized protein</fullName>
    </submittedName>
</protein>
<sequence>MRKNRAELSRSDAATRISAYVYGNLLVLAALVAQHPDEVAHGRAAIIVLATGFTTYLAHTFAESLGERVRYDVKPSREMVRHEMRNALPILSSTTTPALLLGAAALGWIPADLALGLAIAVTVVRMGFLGLVLGHLRQKKASLRSLFTGIGLAAACAGIAILKAVLLH</sequence>
<feature type="transmembrane region" description="Helical" evidence="1">
    <location>
        <begin position="44"/>
        <end position="66"/>
    </location>
</feature>
<gene>
    <name evidence="2" type="ORF">D9V32_01360</name>
</gene>
<comment type="caution">
    <text evidence="2">The sequence shown here is derived from an EMBL/GenBank/DDBJ whole genome shotgun (WGS) entry which is preliminary data.</text>
</comment>
<keyword evidence="3" id="KW-1185">Reference proteome</keyword>
<dbReference type="OrthoDB" id="5193366at2"/>
<reference evidence="2 3" key="1">
    <citation type="submission" date="2018-10" db="EMBL/GenBank/DDBJ databases">
        <authorList>
            <person name="Li J."/>
        </authorList>
    </citation>
    <scope>NUCLEOTIDE SEQUENCE [LARGE SCALE GENOMIC DNA]</scope>
    <source>
        <strain evidence="2 3">IF 016277</strain>
    </source>
</reference>
<keyword evidence="1" id="KW-0472">Membrane</keyword>
<feature type="transmembrane region" description="Helical" evidence="1">
    <location>
        <begin position="115"/>
        <end position="134"/>
    </location>
</feature>
<evidence type="ECO:0000313" key="2">
    <source>
        <dbReference type="EMBL" id="RLP78008.1"/>
    </source>
</evidence>
<feature type="transmembrane region" description="Helical" evidence="1">
    <location>
        <begin position="12"/>
        <end position="32"/>
    </location>
</feature>
<feature type="transmembrane region" description="Helical" evidence="1">
    <location>
        <begin position="146"/>
        <end position="166"/>
    </location>
</feature>
<evidence type="ECO:0000256" key="1">
    <source>
        <dbReference type="SAM" id="Phobius"/>
    </source>
</evidence>
<feature type="transmembrane region" description="Helical" evidence="1">
    <location>
        <begin position="87"/>
        <end position="109"/>
    </location>
</feature>
<name>A0A3L7AE75_9MICO</name>
<organism evidence="2 3">
    <name type="scientific">Mycetocola tolaasinivorans</name>
    <dbReference type="NCBI Taxonomy" id="76635"/>
    <lineage>
        <taxon>Bacteria</taxon>
        <taxon>Bacillati</taxon>
        <taxon>Actinomycetota</taxon>
        <taxon>Actinomycetes</taxon>
        <taxon>Micrococcales</taxon>
        <taxon>Microbacteriaceae</taxon>
        <taxon>Mycetocola</taxon>
    </lineage>
</organism>
<keyword evidence="1" id="KW-1133">Transmembrane helix</keyword>
<evidence type="ECO:0000313" key="3">
    <source>
        <dbReference type="Proteomes" id="UP000272503"/>
    </source>
</evidence>
<dbReference type="RefSeq" id="WP_121647100.1">
    <property type="nucleotide sequence ID" value="NZ_RCUX01000001.1"/>
</dbReference>
<dbReference type="Proteomes" id="UP000272503">
    <property type="component" value="Unassembled WGS sequence"/>
</dbReference>
<dbReference type="EMBL" id="RCUX01000001">
    <property type="protein sequence ID" value="RLP78008.1"/>
    <property type="molecule type" value="Genomic_DNA"/>
</dbReference>
<proteinExistence type="predicted"/>
<dbReference type="AlphaFoldDB" id="A0A3L7AE75"/>
<accession>A0A3L7AE75</accession>